<evidence type="ECO:0000313" key="3">
    <source>
        <dbReference type="Proteomes" id="UP000030185"/>
    </source>
</evidence>
<reference evidence="2 3" key="1">
    <citation type="submission" date="2014-09" db="EMBL/GenBank/DDBJ databases">
        <title>Sporocytophaga myxococcoides PG-01 genome sequencing.</title>
        <authorList>
            <person name="Liu L."/>
            <person name="Gao P.J."/>
            <person name="Chen G.J."/>
            <person name="Wang L.S."/>
        </authorList>
    </citation>
    <scope>NUCLEOTIDE SEQUENCE [LARGE SCALE GENOMIC DNA]</scope>
    <source>
        <strain evidence="2 3">PG-01</strain>
    </source>
</reference>
<keyword evidence="1" id="KW-0472">Membrane</keyword>
<name>A0A098L9C6_9BACT</name>
<evidence type="ECO:0000256" key="1">
    <source>
        <dbReference type="SAM" id="Phobius"/>
    </source>
</evidence>
<protein>
    <submittedName>
        <fullName evidence="2">Uncharacterized protein</fullName>
    </submittedName>
</protein>
<keyword evidence="1" id="KW-1133">Transmembrane helix</keyword>
<dbReference type="Proteomes" id="UP000030185">
    <property type="component" value="Unassembled WGS sequence"/>
</dbReference>
<comment type="caution">
    <text evidence="2">The sequence shown here is derived from an EMBL/GenBank/DDBJ whole genome shotgun (WGS) entry which is preliminary data.</text>
</comment>
<organism evidence="2 3">
    <name type="scientific">Sporocytophaga myxococcoides</name>
    <dbReference type="NCBI Taxonomy" id="153721"/>
    <lineage>
        <taxon>Bacteria</taxon>
        <taxon>Pseudomonadati</taxon>
        <taxon>Bacteroidota</taxon>
        <taxon>Cytophagia</taxon>
        <taxon>Cytophagales</taxon>
        <taxon>Cytophagaceae</taxon>
        <taxon>Sporocytophaga</taxon>
    </lineage>
</organism>
<accession>A0A098L9C6</accession>
<dbReference type="AlphaFoldDB" id="A0A098L9C6"/>
<dbReference type="EMBL" id="BBLT01000001">
    <property type="protein sequence ID" value="GAL83495.1"/>
    <property type="molecule type" value="Genomic_DNA"/>
</dbReference>
<keyword evidence="3" id="KW-1185">Reference proteome</keyword>
<evidence type="ECO:0000313" key="2">
    <source>
        <dbReference type="EMBL" id="GAL83495.1"/>
    </source>
</evidence>
<proteinExistence type="predicted"/>
<feature type="transmembrane region" description="Helical" evidence="1">
    <location>
        <begin position="6"/>
        <end position="28"/>
    </location>
</feature>
<sequence>MLLYFDINYIVLIKNKITVLITLLYLYLKIIKKFFFLQIYGKILFKKNNFSIYKFTHQVKIFN</sequence>
<keyword evidence="1" id="KW-0812">Transmembrane</keyword>
<gene>
    <name evidence="2" type="ORF">MYP_722</name>
</gene>